<dbReference type="SUPFAM" id="SSF52047">
    <property type="entry name" value="RNI-like"/>
    <property type="match status" value="2"/>
</dbReference>
<evidence type="ECO:0000256" key="8">
    <source>
        <dbReference type="ARBA" id="ARBA00022989"/>
    </source>
</evidence>
<evidence type="ECO:0000313" key="14">
    <source>
        <dbReference type="EMBL" id="EXC34484.1"/>
    </source>
</evidence>
<reference evidence="15" key="1">
    <citation type="submission" date="2013-01" db="EMBL/GenBank/DDBJ databases">
        <title>Draft Genome Sequence of a Mulberry Tree, Morus notabilis C.K. Schneid.</title>
        <authorList>
            <person name="He N."/>
            <person name="Zhao S."/>
        </authorList>
    </citation>
    <scope>NUCLEOTIDE SEQUENCE</scope>
</reference>
<comment type="similarity">
    <text evidence="2">Belongs to the RLP family.</text>
</comment>
<proteinExistence type="inferred from homology"/>
<comment type="subcellular location">
    <subcellularLocation>
        <location evidence="1">Cell membrane</location>
        <topology evidence="1">Single-pass type I membrane protein</topology>
    </subcellularLocation>
</comment>
<dbReference type="PRINTS" id="PR00019">
    <property type="entry name" value="LEURICHRPT"/>
</dbReference>
<keyword evidence="8 12" id="KW-1133">Transmembrane helix</keyword>
<evidence type="ECO:0000256" key="6">
    <source>
        <dbReference type="ARBA" id="ARBA00022729"/>
    </source>
</evidence>
<dbReference type="InterPro" id="IPR003591">
    <property type="entry name" value="Leu-rich_rpt_typical-subtyp"/>
</dbReference>
<dbReference type="FunFam" id="3.80.10.10:FF:001347">
    <property type="entry name" value="LRR receptor-like serine/threonine-protein kinase GSO2"/>
    <property type="match status" value="1"/>
</dbReference>
<protein>
    <submittedName>
        <fullName evidence="14">Receptor-like protein 12</fullName>
    </submittedName>
</protein>
<organism evidence="14 15">
    <name type="scientific">Morus notabilis</name>
    <dbReference type="NCBI Taxonomy" id="981085"/>
    <lineage>
        <taxon>Eukaryota</taxon>
        <taxon>Viridiplantae</taxon>
        <taxon>Streptophyta</taxon>
        <taxon>Embryophyta</taxon>
        <taxon>Tracheophyta</taxon>
        <taxon>Spermatophyta</taxon>
        <taxon>Magnoliopsida</taxon>
        <taxon>eudicotyledons</taxon>
        <taxon>Gunneridae</taxon>
        <taxon>Pentapetalae</taxon>
        <taxon>rosids</taxon>
        <taxon>fabids</taxon>
        <taxon>Rosales</taxon>
        <taxon>Moraceae</taxon>
        <taxon>Moreae</taxon>
        <taxon>Morus</taxon>
    </lineage>
</organism>
<keyword evidence="4" id="KW-0433">Leucine-rich repeat</keyword>
<dbReference type="Proteomes" id="UP000030645">
    <property type="component" value="Unassembled WGS sequence"/>
</dbReference>
<accession>W9SBE1</accession>
<dbReference type="FunFam" id="3.80.10.10:FF:000111">
    <property type="entry name" value="LRR receptor-like serine/threonine-protein kinase ERECTA"/>
    <property type="match status" value="1"/>
</dbReference>
<evidence type="ECO:0000256" key="7">
    <source>
        <dbReference type="ARBA" id="ARBA00022737"/>
    </source>
</evidence>
<name>W9SBE1_9ROSA</name>
<dbReference type="FunFam" id="3.80.10.10:FF:000041">
    <property type="entry name" value="LRR receptor-like serine/threonine-protein kinase ERECTA"/>
    <property type="match status" value="1"/>
</dbReference>
<dbReference type="Pfam" id="PF00560">
    <property type="entry name" value="LRR_1"/>
    <property type="match status" value="7"/>
</dbReference>
<keyword evidence="15" id="KW-1185">Reference proteome</keyword>
<evidence type="ECO:0000256" key="12">
    <source>
        <dbReference type="SAM" id="Phobius"/>
    </source>
</evidence>
<dbReference type="KEGG" id="mnt:21402035"/>
<dbReference type="SMART" id="SM00369">
    <property type="entry name" value="LRR_TYP"/>
    <property type="match status" value="8"/>
</dbReference>
<evidence type="ECO:0000256" key="3">
    <source>
        <dbReference type="ARBA" id="ARBA00022475"/>
    </source>
</evidence>
<keyword evidence="7" id="KW-0677">Repeat</keyword>
<keyword evidence="3" id="KW-1003">Cell membrane</keyword>
<dbReference type="InterPro" id="IPR055414">
    <property type="entry name" value="LRR_R13L4/SHOC2-like"/>
</dbReference>
<evidence type="ECO:0000313" key="15">
    <source>
        <dbReference type="Proteomes" id="UP000030645"/>
    </source>
</evidence>
<keyword evidence="5 12" id="KW-0812">Transmembrane</keyword>
<feature type="transmembrane region" description="Helical" evidence="12">
    <location>
        <begin position="938"/>
        <end position="960"/>
    </location>
</feature>
<evidence type="ECO:0000256" key="11">
    <source>
        <dbReference type="ARBA" id="ARBA00023180"/>
    </source>
</evidence>
<evidence type="ECO:0000256" key="4">
    <source>
        <dbReference type="ARBA" id="ARBA00022614"/>
    </source>
</evidence>
<dbReference type="InterPro" id="IPR001611">
    <property type="entry name" value="Leu-rich_rpt"/>
</dbReference>
<evidence type="ECO:0000256" key="5">
    <source>
        <dbReference type="ARBA" id="ARBA00022692"/>
    </source>
</evidence>
<dbReference type="Gene3D" id="3.80.10.10">
    <property type="entry name" value="Ribonuclease Inhibitor"/>
    <property type="match status" value="4"/>
</dbReference>
<dbReference type="OrthoDB" id="1687175at2759"/>
<dbReference type="InterPro" id="IPR046956">
    <property type="entry name" value="RLP23-like"/>
</dbReference>
<evidence type="ECO:0000256" key="10">
    <source>
        <dbReference type="ARBA" id="ARBA00023170"/>
    </source>
</evidence>
<keyword evidence="11" id="KW-0325">Glycoprotein</keyword>
<dbReference type="AlphaFoldDB" id="W9SBE1"/>
<keyword evidence="10 14" id="KW-0675">Receptor</keyword>
<dbReference type="GO" id="GO:0005886">
    <property type="term" value="C:plasma membrane"/>
    <property type="evidence" value="ECO:0007669"/>
    <property type="project" value="UniProtKB-SubCell"/>
</dbReference>
<dbReference type="SUPFAM" id="SSF52058">
    <property type="entry name" value="L domain-like"/>
    <property type="match status" value="1"/>
</dbReference>
<keyword evidence="9 12" id="KW-0472">Membrane</keyword>
<dbReference type="eggNOG" id="KOG0619">
    <property type="taxonomic scope" value="Eukaryota"/>
</dbReference>
<gene>
    <name evidence="14" type="ORF">L484_019081</name>
</gene>
<dbReference type="Pfam" id="PF23598">
    <property type="entry name" value="LRR_14"/>
    <property type="match status" value="1"/>
</dbReference>
<keyword evidence="6" id="KW-0732">Signal</keyword>
<dbReference type="Pfam" id="PF13855">
    <property type="entry name" value="LRR_8"/>
    <property type="match status" value="3"/>
</dbReference>
<dbReference type="PANTHER" id="PTHR48063:SF101">
    <property type="entry name" value="LRR RECEPTOR-LIKE SERINE_THREONINE-PROTEIN KINASE FLS2"/>
    <property type="match status" value="1"/>
</dbReference>
<evidence type="ECO:0000259" key="13">
    <source>
        <dbReference type="Pfam" id="PF23598"/>
    </source>
</evidence>
<dbReference type="STRING" id="981085.W9SBE1"/>
<dbReference type="PANTHER" id="PTHR48063">
    <property type="entry name" value="LRR RECEPTOR-LIKE KINASE"/>
    <property type="match status" value="1"/>
</dbReference>
<dbReference type="EMBL" id="KE346350">
    <property type="protein sequence ID" value="EXC34484.1"/>
    <property type="molecule type" value="Genomic_DNA"/>
</dbReference>
<feature type="domain" description="Disease resistance R13L4/SHOC-2-like LRR" evidence="13">
    <location>
        <begin position="12"/>
        <end position="251"/>
    </location>
</feature>
<dbReference type="InterPro" id="IPR032675">
    <property type="entry name" value="LRR_dom_sf"/>
</dbReference>
<evidence type="ECO:0000256" key="9">
    <source>
        <dbReference type="ARBA" id="ARBA00023136"/>
    </source>
</evidence>
<evidence type="ECO:0000256" key="1">
    <source>
        <dbReference type="ARBA" id="ARBA00004251"/>
    </source>
</evidence>
<dbReference type="PROSITE" id="PS51450">
    <property type="entry name" value="LRR"/>
    <property type="match status" value="1"/>
</dbReference>
<evidence type="ECO:0000256" key="2">
    <source>
        <dbReference type="ARBA" id="ARBA00009592"/>
    </source>
</evidence>
<sequence>MLDLQYDMIGGEIGHSLVELKYLKHLDLRGNYFTRIPKFIASLKRLSHLDLPVNGAIPSHLGNLTKLQFLNLESGGGGGGDQLMTADNLEWLSHFPSLRFLKFYGANFTKASLQSFRMPPSLASLELLDCLFPQVDTSFPSYPNSSDSLTSLVMLDNTVHSTTINWLLNSSSNLVGLRLSNFMTGDASHFQLGKLTKLKFLDLDAQMIADNLEWLSHLSSLRHFTLHSSSSTNFAVRYPKIPPSLSSLELSGCQLLEIDILSSFYANSSNSLTTLQLYRNTIHSTVLTWLLNSSANLVNLTLHYNSIHGSLPNSFQKMNSLIHVEISSNDGLGNQIPKSLGNVTNLRKLVLSDINLTGTTPRDLDLGGNQLHGGLILEGDKTFPSLRELDLSYNLLEGFFPICLSRFPKLVILGLTGNRLTGPLPESIGELHNLESLDISSSSLSGVVSEVHFQKLSKLKFLYLSSNNLTLSFNSNWIPPFQLISLSLSSCKLGPQFPSWLHTQLNLSNLFISNSGISGAIPNWFSDLTIKLEYLLLSSNLMNGTFPNFPFTSNLIQVVDLSSNQFHGSIPPSLSNAIGLHLSNNKFSELKSFLCDQKDGATGFLDLSNNLLSGSLPDCWWNLKELGVLILESNELSGVIPGSIGLLYQIAHLNLRNNSFSGSLPSLLKNCTSLEVLDVGGNHLEGEIPTWIGESLTELVFLRLKSNRFLGSIPLNLCNLQLLQIIDLSLNHLSGEIPSCINNYTSMVQVTGDRDNYISVDFHVGSDGMSNSLTTALITWKGVEYTYKEILGLLRIVDLSCNRLIGEIPEELASLAELNQLNLSRNNLSGVIPKKIGMLSKIESLDLSHNKLSGKIPTSFAQVSTLDYLDLSDNQLSGRIPTSTQLQSFNASAYTGNLQLCGQPLTPTCPGDETSEGPMISDESYDDDDSGEWYDMSWLRMGIGAGFAVGFCGVCANLLLNTTWRLAYFRFLDGMGDWLYVIILVKWAKLKRSLST</sequence>